<organism evidence="4 5">
    <name type="scientific">Granulicatella elegans ATCC 700633</name>
    <dbReference type="NCBI Taxonomy" id="626369"/>
    <lineage>
        <taxon>Bacteria</taxon>
        <taxon>Bacillati</taxon>
        <taxon>Bacillota</taxon>
        <taxon>Bacilli</taxon>
        <taxon>Lactobacillales</taxon>
        <taxon>Carnobacteriaceae</taxon>
        <taxon>Granulicatella</taxon>
    </lineage>
</organism>
<dbReference type="SUPFAM" id="SSF52540">
    <property type="entry name" value="P-loop containing nucleoside triphosphate hydrolases"/>
    <property type="match status" value="1"/>
</dbReference>
<feature type="domain" description="ABC transporter" evidence="3">
    <location>
        <begin position="4"/>
        <end position="234"/>
    </location>
</feature>
<dbReference type="Proteomes" id="UP000002939">
    <property type="component" value="Unassembled WGS sequence"/>
</dbReference>
<accession>D0BLK3</accession>
<protein>
    <recommendedName>
        <fullName evidence="3">ABC transporter domain-containing protein</fullName>
    </recommendedName>
</protein>
<dbReference type="Pfam" id="PF00005">
    <property type="entry name" value="ABC_tran"/>
    <property type="match status" value="1"/>
</dbReference>
<dbReference type="RefSeq" id="WP_006703129.1">
    <property type="nucleotide sequence ID" value="NZ_KI391971.1"/>
</dbReference>
<dbReference type="AlphaFoldDB" id="D0BLK3"/>
<dbReference type="eggNOG" id="COG1131">
    <property type="taxonomic scope" value="Bacteria"/>
</dbReference>
<dbReference type="PROSITE" id="PS50893">
    <property type="entry name" value="ABC_TRANSPORTER_2"/>
    <property type="match status" value="1"/>
</dbReference>
<dbReference type="InterPro" id="IPR017871">
    <property type="entry name" value="ABC_transporter-like_CS"/>
</dbReference>
<proteinExistence type="predicted"/>
<comment type="caution">
    <text evidence="4">The sequence shown here is derived from an EMBL/GenBank/DDBJ whole genome shotgun (WGS) entry which is preliminary data.</text>
</comment>
<evidence type="ECO:0000259" key="3">
    <source>
        <dbReference type="PROSITE" id="PS50893"/>
    </source>
</evidence>
<dbReference type="InterPro" id="IPR003593">
    <property type="entry name" value="AAA+_ATPase"/>
</dbReference>
<keyword evidence="1" id="KW-0547">Nucleotide-binding</keyword>
<dbReference type="InterPro" id="IPR027417">
    <property type="entry name" value="P-loop_NTPase"/>
</dbReference>
<evidence type="ECO:0000256" key="2">
    <source>
        <dbReference type="ARBA" id="ARBA00022840"/>
    </source>
</evidence>
<dbReference type="STRING" id="626369.HMPREF0446_00856"/>
<dbReference type="PROSITE" id="PS00211">
    <property type="entry name" value="ABC_TRANSPORTER_1"/>
    <property type="match status" value="1"/>
</dbReference>
<dbReference type="EMBL" id="ACRF02000016">
    <property type="protein sequence ID" value="EEW92868.1"/>
    <property type="molecule type" value="Genomic_DNA"/>
</dbReference>
<dbReference type="GO" id="GO:0005524">
    <property type="term" value="F:ATP binding"/>
    <property type="evidence" value="ECO:0007669"/>
    <property type="project" value="UniProtKB-KW"/>
</dbReference>
<sequence length="312" mass="35060">MAYVEIQSITKSFDEKKVLNQVSFEIMKGECFGLLGPNGAGKSTLIDIITGLKKTDQGDVLIDGRSIKEDALTIRQKLGVVPQELAIIEELNAVDNLTYFGGLYGLYGNTLKERIAEILAVTGLEEKKKEKVKTFSGGMKRRLNIGIALLHQPEFLILDEPTVGVDPQSRQHIFDFLETLNQQGTTILYTSHYMEEVEALCDRVFIMDLGEEVAYGTKEYVKELVGLTYSIEVLLDRIPQGFEQVVLDSENGIQEVTVENRQMNLVVDRSIYSMMKFISLVEENHLVIKKVSVNETTLEEAFLKLTGKALRD</sequence>
<evidence type="ECO:0000256" key="1">
    <source>
        <dbReference type="ARBA" id="ARBA00022741"/>
    </source>
</evidence>
<dbReference type="SMART" id="SM00382">
    <property type="entry name" value="AAA"/>
    <property type="match status" value="1"/>
</dbReference>
<dbReference type="InterPro" id="IPR003439">
    <property type="entry name" value="ABC_transporter-like_ATP-bd"/>
</dbReference>
<dbReference type="PANTHER" id="PTHR43582:SF2">
    <property type="entry name" value="LINEARMYCIN RESISTANCE ATP-BINDING PROTEIN LNRL"/>
    <property type="match status" value="1"/>
</dbReference>
<reference evidence="4" key="2">
    <citation type="submission" date="2011-10" db="EMBL/GenBank/DDBJ databases">
        <title>The Genome Sequence of Granulicatella elegans ATCC 700633.</title>
        <authorList>
            <consortium name="The Broad Institute Genome Sequencing Platform"/>
            <consortium name="The Broad Institute Genome Sequencing Center for Infectious Disease"/>
            <person name="Earl A."/>
            <person name="Ward D."/>
            <person name="Feldgarden M."/>
            <person name="Gevers D."/>
            <person name="Sibley C.D."/>
            <person name="Field T.R."/>
            <person name="Grinwis M."/>
            <person name="Eshaghurshan C.S."/>
            <person name="Surette M.G."/>
            <person name="Young S.K."/>
            <person name="Zeng Q."/>
            <person name="Gargeya S."/>
            <person name="Fitzgerald M."/>
            <person name="Haas B."/>
            <person name="Abouelleil A."/>
            <person name="Alvarado L."/>
            <person name="Arachchi H.M."/>
            <person name="Berlin A."/>
            <person name="Brown A."/>
            <person name="Chapman S.B."/>
            <person name="Chen Z."/>
            <person name="Dunbar C."/>
            <person name="Freedman E."/>
            <person name="Gearin G."/>
            <person name="Goldberg J."/>
            <person name="Griggs A."/>
            <person name="Gujja S."/>
            <person name="Heiman D."/>
            <person name="Howarth C."/>
            <person name="Larson L."/>
            <person name="Lui A."/>
            <person name="MacDonald P.J.P."/>
            <person name="Montmayeur A."/>
            <person name="Murphy C."/>
            <person name="Neiman D."/>
            <person name="Pearson M."/>
            <person name="Priest M."/>
            <person name="Roberts A."/>
            <person name="Saif S."/>
            <person name="Shea T."/>
            <person name="Shenoy N."/>
            <person name="Sisk P."/>
            <person name="Stolte C."/>
            <person name="Sykes S."/>
            <person name="Wortman J."/>
            <person name="Nusbaum C."/>
            <person name="Birren B."/>
        </authorList>
    </citation>
    <scope>NUCLEOTIDE SEQUENCE [LARGE SCALE GENOMIC DNA]</scope>
    <source>
        <strain evidence="4">ATCC 700633</strain>
    </source>
</reference>
<gene>
    <name evidence="4" type="ORF">HMPREF0446_00856</name>
</gene>
<evidence type="ECO:0000313" key="5">
    <source>
        <dbReference type="Proteomes" id="UP000002939"/>
    </source>
</evidence>
<reference evidence="4" key="1">
    <citation type="submission" date="2009-09" db="EMBL/GenBank/DDBJ databases">
        <authorList>
            <consortium name="The Broad Institute Genome Sequencing Platform"/>
            <person name="Ward D."/>
            <person name="Feldgarden M."/>
            <person name="Earl A."/>
            <person name="Young S.K."/>
            <person name="Zeng Q."/>
            <person name="Koehrsen M."/>
            <person name="Alvarado L."/>
            <person name="Berlin A."/>
            <person name="Bochicchio J."/>
            <person name="Borenstein D."/>
            <person name="Chapman S.B."/>
            <person name="Chen Z."/>
            <person name="Engels R."/>
            <person name="Freedman E."/>
            <person name="Gellesch M."/>
            <person name="Goldberg J."/>
            <person name="Griggs A."/>
            <person name="Gujja S."/>
            <person name="Heilman E."/>
            <person name="Heiman D."/>
            <person name="Hepburn T."/>
            <person name="Howarth C."/>
            <person name="Jen D."/>
            <person name="Larson L."/>
            <person name="Lewis B."/>
            <person name="Mehta T."/>
            <person name="Park D."/>
            <person name="Pearson M."/>
            <person name="Roberts A."/>
            <person name="Saif S."/>
            <person name="Shea T."/>
            <person name="Shenoy N."/>
            <person name="Sisk P."/>
            <person name="Stolte C."/>
            <person name="Sykes S."/>
            <person name="Thomson T."/>
            <person name="Walk T."/>
            <person name="White J."/>
            <person name="Yandava C."/>
            <person name="Sibley C.D."/>
            <person name="Field T.R."/>
            <person name="Grinwis M."/>
            <person name="Eshaghurshan C.S."/>
            <person name="Surette M.G."/>
            <person name="Haas B."/>
            <person name="Nusbaum C."/>
            <person name="Birren B."/>
        </authorList>
    </citation>
    <scope>NUCLEOTIDE SEQUENCE [LARGE SCALE GENOMIC DNA]</scope>
    <source>
        <strain evidence="4">ATCC 700633</strain>
    </source>
</reference>
<dbReference type="GO" id="GO:0016887">
    <property type="term" value="F:ATP hydrolysis activity"/>
    <property type="evidence" value="ECO:0007669"/>
    <property type="project" value="InterPro"/>
</dbReference>
<evidence type="ECO:0000313" key="4">
    <source>
        <dbReference type="EMBL" id="EEW92868.1"/>
    </source>
</evidence>
<dbReference type="PANTHER" id="PTHR43582">
    <property type="entry name" value="LINEARMYCIN RESISTANCE ATP-BINDING PROTEIN LNRL"/>
    <property type="match status" value="1"/>
</dbReference>
<dbReference type="OrthoDB" id="9804819at2"/>
<name>D0BLK3_9LACT</name>
<dbReference type="Gene3D" id="3.40.50.300">
    <property type="entry name" value="P-loop containing nucleotide triphosphate hydrolases"/>
    <property type="match status" value="1"/>
</dbReference>
<keyword evidence="2" id="KW-0067">ATP-binding</keyword>
<dbReference type="HOGENOM" id="CLU_000604_1_2_9"/>
<keyword evidence="5" id="KW-1185">Reference proteome</keyword>